<dbReference type="Gene3D" id="2.60.40.1170">
    <property type="entry name" value="Mu homology domain, subdomain B"/>
    <property type="match status" value="1"/>
</dbReference>
<dbReference type="InterPro" id="IPR047589">
    <property type="entry name" value="DUF11_rpt"/>
</dbReference>
<evidence type="ECO:0000313" key="3">
    <source>
        <dbReference type="Proteomes" id="UP001597361"/>
    </source>
</evidence>
<feature type="non-terminal residue" evidence="2">
    <location>
        <position position="1"/>
    </location>
</feature>
<dbReference type="Pfam" id="PF13585">
    <property type="entry name" value="CHU_C"/>
    <property type="match status" value="1"/>
</dbReference>
<name>A0ABW4VNV7_9BACT</name>
<protein>
    <submittedName>
        <fullName evidence="2">Gliding motility-associated C-terminal domain-containing protein</fullName>
    </submittedName>
</protein>
<sequence>YPREQKEGRLNLIDDAEYWELSKEEGDGDVKLTLSWRDVTTPAFILGETNRLVVAHWDDSDAQWKSLGGEIDMGGQTVTTPVELEDYGIFTLAVLSSNMTNLSIEKTSFDVSIWEGDIFEYEIRVQNNSEIDATDVVVIDNLPNGVSYQSYEIESAFGLVEYTMQTNGQTLMWSIPLFMAGDELVITLKAKAETPGTIINYTEVTSLEEDEDPTDNEDTDENRIRDFFIPNVITPNGDGDNDTFEVKGLNRFVSNNIVIFNR</sequence>
<comment type="caution">
    <text evidence="2">The sequence shown here is derived from an EMBL/GenBank/DDBJ whole genome shotgun (WGS) entry which is preliminary data.</text>
</comment>
<dbReference type="RefSeq" id="WP_376886085.1">
    <property type="nucleotide sequence ID" value="NZ_JBHUHR010000030.1"/>
</dbReference>
<organism evidence="2 3">
    <name type="scientific">Belliella marina</name>
    <dbReference type="NCBI Taxonomy" id="1644146"/>
    <lineage>
        <taxon>Bacteria</taxon>
        <taxon>Pseudomonadati</taxon>
        <taxon>Bacteroidota</taxon>
        <taxon>Cytophagia</taxon>
        <taxon>Cytophagales</taxon>
        <taxon>Cyclobacteriaceae</taxon>
        <taxon>Belliella</taxon>
    </lineage>
</organism>
<keyword evidence="3" id="KW-1185">Reference proteome</keyword>
<gene>
    <name evidence="2" type="ORF">ACFSKL_10610</name>
</gene>
<evidence type="ECO:0000259" key="1">
    <source>
        <dbReference type="Pfam" id="PF01345"/>
    </source>
</evidence>
<proteinExistence type="predicted"/>
<accession>A0ABW4VNV7</accession>
<dbReference type="Proteomes" id="UP001597361">
    <property type="component" value="Unassembled WGS sequence"/>
</dbReference>
<feature type="non-terminal residue" evidence="2">
    <location>
        <position position="262"/>
    </location>
</feature>
<feature type="domain" description="DUF11" evidence="1">
    <location>
        <begin position="102"/>
        <end position="219"/>
    </location>
</feature>
<dbReference type="InterPro" id="IPR001434">
    <property type="entry name" value="OmcB-like_DUF11"/>
</dbReference>
<evidence type="ECO:0000313" key="2">
    <source>
        <dbReference type="EMBL" id="MFD2035245.1"/>
    </source>
</evidence>
<dbReference type="NCBIfam" id="TIGR01451">
    <property type="entry name" value="B_ant_repeat"/>
    <property type="match status" value="1"/>
</dbReference>
<dbReference type="Pfam" id="PF01345">
    <property type="entry name" value="DUF11"/>
    <property type="match status" value="1"/>
</dbReference>
<dbReference type="EMBL" id="JBHUHR010000030">
    <property type="protein sequence ID" value="MFD2035245.1"/>
    <property type="molecule type" value="Genomic_DNA"/>
</dbReference>
<reference evidence="3" key="1">
    <citation type="journal article" date="2019" name="Int. J. Syst. Evol. Microbiol.">
        <title>The Global Catalogue of Microorganisms (GCM) 10K type strain sequencing project: providing services to taxonomists for standard genome sequencing and annotation.</title>
        <authorList>
            <consortium name="The Broad Institute Genomics Platform"/>
            <consortium name="The Broad Institute Genome Sequencing Center for Infectious Disease"/>
            <person name="Wu L."/>
            <person name="Ma J."/>
        </authorList>
    </citation>
    <scope>NUCLEOTIDE SEQUENCE [LARGE SCALE GENOMIC DNA]</scope>
    <source>
        <strain evidence="3">CGMCC 1.15180</strain>
    </source>
</reference>